<feature type="region of interest" description="Disordered" evidence="4">
    <location>
        <begin position="692"/>
        <end position="721"/>
    </location>
</feature>
<keyword evidence="6" id="KW-0732">Signal</keyword>
<keyword evidence="2" id="KW-0418">Kinase</keyword>
<evidence type="ECO:0000256" key="2">
    <source>
        <dbReference type="ARBA" id="ARBA00022777"/>
    </source>
</evidence>
<feature type="transmembrane region" description="Helical" evidence="5">
    <location>
        <begin position="154"/>
        <end position="174"/>
    </location>
</feature>
<feature type="transmembrane region" description="Helical" evidence="5">
    <location>
        <begin position="342"/>
        <end position="363"/>
    </location>
</feature>
<accession>A0A2S5TBG2</accession>
<dbReference type="GO" id="GO:0016301">
    <property type="term" value="F:kinase activity"/>
    <property type="evidence" value="ECO:0007669"/>
    <property type="project" value="UniProtKB-KW"/>
</dbReference>
<dbReference type="Pfam" id="PF02518">
    <property type="entry name" value="HATPase_c"/>
    <property type="match status" value="1"/>
</dbReference>
<dbReference type="Gene3D" id="1.20.5.1930">
    <property type="match status" value="1"/>
</dbReference>
<feature type="transmembrane region" description="Helical" evidence="5">
    <location>
        <begin position="277"/>
        <end position="301"/>
    </location>
</feature>
<evidence type="ECO:0000256" key="6">
    <source>
        <dbReference type="SAM" id="SignalP"/>
    </source>
</evidence>
<keyword evidence="5" id="KW-0812">Transmembrane</keyword>
<evidence type="ECO:0000259" key="7">
    <source>
        <dbReference type="SMART" id="SM00387"/>
    </source>
</evidence>
<evidence type="ECO:0000256" key="5">
    <source>
        <dbReference type="SAM" id="Phobius"/>
    </source>
</evidence>
<dbReference type="PANTHER" id="PTHR24421">
    <property type="entry name" value="NITRATE/NITRITE SENSOR PROTEIN NARX-RELATED"/>
    <property type="match status" value="1"/>
</dbReference>
<dbReference type="InterPro" id="IPR050482">
    <property type="entry name" value="Sensor_HK_TwoCompSys"/>
</dbReference>
<dbReference type="AlphaFoldDB" id="A0A2S5TBG2"/>
<feature type="transmembrane region" description="Helical" evidence="5">
    <location>
        <begin position="125"/>
        <end position="145"/>
    </location>
</feature>
<protein>
    <recommendedName>
        <fullName evidence="7">Histidine kinase/HSP90-like ATPase domain-containing protein</fullName>
    </recommendedName>
</protein>
<feature type="signal peptide" evidence="6">
    <location>
        <begin position="1"/>
        <end position="20"/>
    </location>
</feature>
<keyword evidence="3" id="KW-0902">Two-component regulatory system</keyword>
<dbReference type="Gene3D" id="3.30.565.10">
    <property type="entry name" value="Histidine kinase-like ATPase, C-terminal domain"/>
    <property type="match status" value="1"/>
</dbReference>
<keyword evidence="9" id="KW-1185">Reference proteome</keyword>
<evidence type="ECO:0000313" key="8">
    <source>
        <dbReference type="EMBL" id="PPE72286.1"/>
    </source>
</evidence>
<evidence type="ECO:0000256" key="1">
    <source>
        <dbReference type="ARBA" id="ARBA00022679"/>
    </source>
</evidence>
<dbReference type="InterPro" id="IPR003594">
    <property type="entry name" value="HATPase_dom"/>
</dbReference>
<proteinExistence type="predicted"/>
<dbReference type="InterPro" id="IPR036890">
    <property type="entry name" value="HATPase_C_sf"/>
</dbReference>
<feature type="transmembrane region" description="Helical" evidence="5">
    <location>
        <begin position="244"/>
        <end position="265"/>
    </location>
</feature>
<sequence length="721" mass="78690">MAAAAAAAVLALALSQPSLGLELGMADTAGAPPLIPQRHQGGSVMAVLAGLGTADGLRMELRSDDLAPEPDTTFPAYVDYNRFLQRQGEIAALLQAPEVTLYGTQGSLQTLAPAPRRLDQLPWQFWLQLIVSVAGLVVGGLVWIFRQQDQASRYFALTGVGLYLSAGSAAVYSTRELALASELFRALHMANGLGTMLFCGAFAAVLLHYPTRLTRLSLGPLLVSVYLLLSLASAAQLFDGFDTALRVPVLLGFLATLGLAAWQWARVRQDLVLRAAFQWFLFAWFVGSGLFLMLVFVPALMGRDTGSAQAPSFALFLLIYLGVAFGIARYRLFDLGLWWFRAWVTVISVGSLVALDLALIAVLHVDRALALTVSLLVIGTLYLPLHAWLWRRLTGNEQKRDPIAVMQDMVLSAHRGPAEAWSDTLRGLFQPLQMERLSPSPPQHRLADDGLTLELPADRLLPALRLRYADHGRRLFSPHDVQTVRTLQMLCGRIFAYGEATRLGMEQERQRIARDMHDSLGGRLLTLLHLAPETLQPQIREALDDMRLTVNCLSSGGASLGEALGQWRAEVDERCDSAQVQLRWQQPEQGPGLDLQLEPETLLHLQRLLRELVSNALRHAKPTVLQVRFMLSGGALSFSVENDGCRLPPSGWKSGVGLKSIRYRVETLGGQVSCQEPLPGSVRQTCILPLMPEPVEPGTSGPSAAPADMVDLPKQALGSPS</sequence>
<keyword evidence="5" id="KW-1133">Transmembrane helix</keyword>
<feature type="transmembrane region" description="Helical" evidence="5">
    <location>
        <begin position="369"/>
        <end position="390"/>
    </location>
</feature>
<feature type="domain" description="Histidine kinase/HSP90-like ATPase" evidence="7">
    <location>
        <begin position="600"/>
        <end position="692"/>
    </location>
</feature>
<gene>
    <name evidence="8" type="ORF">C3942_19475</name>
</gene>
<name>A0A2S5TBG2_9GAMM</name>
<organism evidence="8 9">
    <name type="scientific">Solimonas fluminis</name>
    <dbReference type="NCBI Taxonomy" id="2086571"/>
    <lineage>
        <taxon>Bacteria</taxon>
        <taxon>Pseudomonadati</taxon>
        <taxon>Pseudomonadota</taxon>
        <taxon>Gammaproteobacteria</taxon>
        <taxon>Nevskiales</taxon>
        <taxon>Nevskiaceae</taxon>
        <taxon>Solimonas</taxon>
    </lineage>
</organism>
<evidence type="ECO:0000313" key="9">
    <source>
        <dbReference type="Proteomes" id="UP000238220"/>
    </source>
</evidence>
<dbReference type="GO" id="GO:0000160">
    <property type="term" value="P:phosphorelay signal transduction system"/>
    <property type="evidence" value="ECO:0007669"/>
    <property type="project" value="UniProtKB-KW"/>
</dbReference>
<feature type="transmembrane region" description="Helical" evidence="5">
    <location>
        <begin position="313"/>
        <end position="330"/>
    </location>
</feature>
<feature type="transmembrane region" description="Helical" evidence="5">
    <location>
        <begin position="221"/>
        <end position="238"/>
    </location>
</feature>
<dbReference type="Proteomes" id="UP000238220">
    <property type="component" value="Unassembled WGS sequence"/>
</dbReference>
<evidence type="ECO:0000256" key="3">
    <source>
        <dbReference type="ARBA" id="ARBA00023012"/>
    </source>
</evidence>
<dbReference type="SMART" id="SM00387">
    <property type="entry name" value="HATPase_c"/>
    <property type="match status" value="1"/>
</dbReference>
<feature type="transmembrane region" description="Helical" evidence="5">
    <location>
        <begin position="186"/>
        <end position="209"/>
    </location>
</feature>
<reference evidence="8 9" key="1">
    <citation type="submission" date="2018-02" db="EMBL/GenBank/DDBJ databases">
        <title>Genome sequencing of Solimonas sp. HR-BB.</title>
        <authorList>
            <person name="Lee Y."/>
            <person name="Jeon C.O."/>
        </authorList>
    </citation>
    <scope>NUCLEOTIDE SEQUENCE [LARGE SCALE GENOMIC DNA]</scope>
    <source>
        <strain evidence="8 9">HR-BB</strain>
    </source>
</reference>
<keyword evidence="5" id="KW-0472">Membrane</keyword>
<evidence type="ECO:0000256" key="4">
    <source>
        <dbReference type="SAM" id="MobiDB-lite"/>
    </source>
</evidence>
<feature type="chain" id="PRO_5015623547" description="Histidine kinase/HSP90-like ATPase domain-containing protein" evidence="6">
    <location>
        <begin position="21"/>
        <end position="721"/>
    </location>
</feature>
<keyword evidence="1" id="KW-0808">Transferase</keyword>
<comment type="caution">
    <text evidence="8">The sequence shown here is derived from an EMBL/GenBank/DDBJ whole genome shotgun (WGS) entry which is preliminary data.</text>
</comment>
<dbReference type="SUPFAM" id="SSF55874">
    <property type="entry name" value="ATPase domain of HSP90 chaperone/DNA topoisomerase II/histidine kinase"/>
    <property type="match status" value="1"/>
</dbReference>
<dbReference type="EMBL" id="PSNW01000014">
    <property type="protein sequence ID" value="PPE72286.1"/>
    <property type="molecule type" value="Genomic_DNA"/>
</dbReference>